<dbReference type="InterPro" id="IPR034733">
    <property type="entry name" value="AcCoA_carboxyl_beta"/>
</dbReference>
<comment type="cofactor">
    <cofactor evidence="13">
        <name>Zn(2+)</name>
        <dbReference type="ChEBI" id="CHEBI:29105"/>
    </cofactor>
    <text evidence="13">Binds 1 zinc ion per subunit.</text>
</comment>
<dbReference type="Proteomes" id="UP000677918">
    <property type="component" value="Unassembled WGS sequence"/>
</dbReference>
<evidence type="ECO:0000256" key="4">
    <source>
        <dbReference type="ARBA" id="ARBA00022723"/>
    </source>
</evidence>
<gene>
    <name evidence="13 15" type="primary">accD</name>
    <name evidence="15" type="ORF">XYCOK13_26830</name>
</gene>
<comment type="catalytic activity">
    <reaction evidence="13">
        <text>N(6)-carboxybiotinyl-L-lysyl-[protein] + acetyl-CoA = N(6)-biotinyl-L-lysyl-[protein] + malonyl-CoA</text>
        <dbReference type="Rhea" id="RHEA:54728"/>
        <dbReference type="Rhea" id="RHEA-COMP:10505"/>
        <dbReference type="Rhea" id="RHEA-COMP:10506"/>
        <dbReference type="ChEBI" id="CHEBI:57288"/>
        <dbReference type="ChEBI" id="CHEBI:57384"/>
        <dbReference type="ChEBI" id="CHEBI:83144"/>
        <dbReference type="ChEBI" id="CHEBI:83145"/>
        <dbReference type="EC" id="2.1.3.15"/>
    </reaction>
</comment>
<dbReference type="GO" id="GO:0005524">
    <property type="term" value="F:ATP binding"/>
    <property type="evidence" value="ECO:0007669"/>
    <property type="project" value="UniProtKB-KW"/>
</dbReference>
<comment type="pathway">
    <text evidence="13">Lipid metabolism; malonyl-CoA biosynthesis; malonyl-CoA from acetyl-CoA: step 1/1.</text>
</comment>
<keyword evidence="11 13" id="KW-0275">Fatty acid biosynthesis</keyword>
<feature type="binding site" evidence="13">
    <location>
        <position position="59"/>
    </location>
    <ligand>
        <name>Zn(2+)</name>
        <dbReference type="ChEBI" id="CHEBI:29105"/>
    </ligand>
</feature>
<reference evidence="15" key="1">
    <citation type="submission" date="2021-04" db="EMBL/GenBank/DDBJ databases">
        <title>Draft genome sequence of Xylanibacillus composti strain K13.</title>
        <authorList>
            <person name="Uke A."/>
            <person name="Chhe C."/>
            <person name="Baramee S."/>
            <person name="Kosugi A."/>
        </authorList>
    </citation>
    <scope>NUCLEOTIDE SEQUENCE</scope>
    <source>
        <strain evidence="15">K13</strain>
    </source>
</reference>
<comment type="caution">
    <text evidence="15">The sequence shown here is derived from an EMBL/GenBank/DDBJ whole genome shotgun (WGS) entry which is preliminary data.</text>
</comment>
<comment type="subunit">
    <text evidence="13">Acetyl-CoA carboxylase is a heterohexamer composed of biotin carboxyl carrier protein (AccB), biotin carboxylase (AccC) and two subunits each of ACCase subunit alpha (AccA) and ACCase subunit beta (AccD).</text>
</comment>
<dbReference type="Pfam" id="PF17848">
    <property type="entry name" value="Zn_ribbon_ACC"/>
    <property type="match status" value="1"/>
</dbReference>
<evidence type="ECO:0000256" key="3">
    <source>
        <dbReference type="ARBA" id="ARBA00022679"/>
    </source>
</evidence>
<dbReference type="GO" id="GO:2001295">
    <property type="term" value="P:malonyl-CoA biosynthetic process"/>
    <property type="evidence" value="ECO:0007669"/>
    <property type="project" value="UniProtKB-UniRule"/>
</dbReference>
<evidence type="ECO:0000256" key="7">
    <source>
        <dbReference type="ARBA" id="ARBA00022832"/>
    </source>
</evidence>
<keyword evidence="2 13" id="KW-0444">Lipid biosynthesis</keyword>
<keyword evidence="16" id="KW-1185">Reference proteome</keyword>
<feature type="binding site" evidence="13">
    <location>
        <position position="37"/>
    </location>
    <ligand>
        <name>Zn(2+)</name>
        <dbReference type="ChEBI" id="CHEBI:29105"/>
    </ligand>
</feature>
<keyword evidence="8 13" id="KW-0862">Zinc</keyword>
<dbReference type="InterPro" id="IPR011762">
    <property type="entry name" value="COA_CT_N"/>
</dbReference>
<dbReference type="HAMAP" id="MF_01395">
    <property type="entry name" value="AcetylCoA_CT_beta"/>
    <property type="match status" value="1"/>
</dbReference>
<dbReference type="InterPro" id="IPR029045">
    <property type="entry name" value="ClpP/crotonase-like_dom_sf"/>
</dbReference>
<evidence type="ECO:0000256" key="2">
    <source>
        <dbReference type="ARBA" id="ARBA00022516"/>
    </source>
</evidence>
<dbReference type="GO" id="GO:0016743">
    <property type="term" value="F:carboxyl- or carbamoyltransferase activity"/>
    <property type="evidence" value="ECO:0007669"/>
    <property type="project" value="UniProtKB-UniRule"/>
</dbReference>
<keyword evidence="5 13" id="KW-0547">Nucleotide-binding</keyword>
<dbReference type="Pfam" id="PF01039">
    <property type="entry name" value="Carboxyl_trans"/>
    <property type="match status" value="1"/>
</dbReference>
<feature type="binding site" evidence="13">
    <location>
        <position position="40"/>
    </location>
    <ligand>
        <name>Zn(2+)</name>
        <dbReference type="ChEBI" id="CHEBI:29105"/>
    </ligand>
</feature>
<dbReference type="Gene3D" id="3.90.226.10">
    <property type="entry name" value="2-enoyl-CoA Hydratase, Chain A, domain 1"/>
    <property type="match status" value="1"/>
</dbReference>
<dbReference type="PRINTS" id="PR01070">
    <property type="entry name" value="ACCCTRFRASEB"/>
</dbReference>
<evidence type="ECO:0000256" key="5">
    <source>
        <dbReference type="ARBA" id="ARBA00022741"/>
    </source>
</evidence>
<feature type="zinc finger region" description="C4-type" evidence="13">
    <location>
        <begin position="37"/>
        <end position="59"/>
    </location>
</feature>
<comment type="similarity">
    <text evidence="13">Belongs to the AccD/PCCB family.</text>
</comment>
<keyword evidence="3 13" id="KW-0808">Transferase</keyword>
<evidence type="ECO:0000256" key="13">
    <source>
        <dbReference type="HAMAP-Rule" id="MF_01395"/>
    </source>
</evidence>
<dbReference type="AlphaFoldDB" id="A0A8J4M2N0"/>
<dbReference type="GO" id="GO:0009317">
    <property type="term" value="C:acetyl-CoA carboxylase complex"/>
    <property type="evidence" value="ECO:0007669"/>
    <property type="project" value="InterPro"/>
</dbReference>
<dbReference type="EMBL" id="BOVK01000036">
    <property type="protein sequence ID" value="GIQ69859.1"/>
    <property type="molecule type" value="Genomic_DNA"/>
</dbReference>
<dbReference type="NCBIfam" id="TIGR00515">
    <property type="entry name" value="accD"/>
    <property type="match status" value="1"/>
</dbReference>
<comment type="subcellular location">
    <subcellularLocation>
        <location evidence="1 13">Cytoplasm</location>
    </subcellularLocation>
</comment>
<dbReference type="UniPathway" id="UPA00655">
    <property type="reaction ID" value="UER00711"/>
</dbReference>
<keyword evidence="9 13" id="KW-0067">ATP-binding</keyword>
<dbReference type="PROSITE" id="PS50980">
    <property type="entry name" value="COA_CT_NTER"/>
    <property type="match status" value="1"/>
</dbReference>
<evidence type="ECO:0000256" key="9">
    <source>
        <dbReference type="ARBA" id="ARBA00022840"/>
    </source>
</evidence>
<comment type="function">
    <text evidence="12 13">Component of the acetyl coenzyme A carboxylase (ACC) complex. Biotin carboxylase (BC) catalyzes the carboxylation of biotin on its carrier protein (BCCP) and then the CO(2) group is transferred by the transcarboxylase to acetyl-CoA to form malonyl-CoA.</text>
</comment>
<feature type="domain" description="CoA carboxyltransferase N-terminal" evidence="14">
    <location>
        <begin position="33"/>
        <end position="293"/>
    </location>
</feature>
<evidence type="ECO:0000256" key="8">
    <source>
        <dbReference type="ARBA" id="ARBA00022833"/>
    </source>
</evidence>
<evidence type="ECO:0000313" key="16">
    <source>
        <dbReference type="Proteomes" id="UP000677918"/>
    </source>
</evidence>
<dbReference type="GO" id="GO:0006633">
    <property type="term" value="P:fatty acid biosynthetic process"/>
    <property type="evidence" value="ECO:0007669"/>
    <property type="project" value="UniProtKB-KW"/>
</dbReference>
<dbReference type="EC" id="2.1.3.15" evidence="13"/>
<dbReference type="GO" id="GO:0008270">
    <property type="term" value="F:zinc ion binding"/>
    <property type="evidence" value="ECO:0007669"/>
    <property type="project" value="UniProtKB-UniRule"/>
</dbReference>
<evidence type="ECO:0000256" key="1">
    <source>
        <dbReference type="ARBA" id="ARBA00004496"/>
    </source>
</evidence>
<dbReference type="PANTHER" id="PTHR42995:SF5">
    <property type="entry name" value="ACETYL-COENZYME A CARBOXYLASE CARBOXYL TRANSFERASE SUBUNIT BETA, CHLOROPLASTIC"/>
    <property type="match status" value="1"/>
</dbReference>
<evidence type="ECO:0000256" key="12">
    <source>
        <dbReference type="ARBA" id="ARBA00025280"/>
    </source>
</evidence>
<protein>
    <recommendedName>
        <fullName evidence="13">Acetyl-coenzyme A carboxylase carboxyl transferase subunit beta</fullName>
        <shortName evidence="13">ACCase subunit beta</shortName>
        <shortName evidence="13">Acetyl-CoA carboxylase carboxyltransferase subunit beta</shortName>
        <ecNumber evidence="13">2.1.3.15</ecNumber>
    </recommendedName>
</protein>
<dbReference type="PANTHER" id="PTHR42995">
    <property type="entry name" value="ACETYL-COENZYME A CARBOXYLASE CARBOXYL TRANSFERASE SUBUNIT BETA, CHLOROPLASTIC"/>
    <property type="match status" value="1"/>
</dbReference>
<organism evidence="15 16">
    <name type="scientific">Xylanibacillus composti</name>
    <dbReference type="NCBI Taxonomy" id="1572762"/>
    <lineage>
        <taxon>Bacteria</taxon>
        <taxon>Bacillati</taxon>
        <taxon>Bacillota</taxon>
        <taxon>Bacilli</taxon>
        <taxon>Bacillales</taxon>
        <taxon>Paenibacillaceae</taxon>
        <taxon>Xylanibacillus</taxon>
    </lineage>
</organism>
<proteinExistence type="inferred from homology"/>
<evidence type="ECO:0000259" key="14">
    <source>
        <dbReference type="PROSITE" id="PS50980"/>
    </source>
</evidence>
<evidence type="ECO:0000256" key="11">
    <source>
        <dbReference type="ARBA" id="ARBA00023160"/>
    </source>
</evidence>
<keyword evidence="10 13" id="KW-0443">Lipid metabolism</keyword>
<name>A0A8J4M2N0_9BACL</name>
<keyword evidence="6 13" id="KW-0863">Zinc-finger</keyword>
<evidence type="ECO:0000256" key="6">
    <source>
        <dbReference type="ARBA" id="ARBA00022771"/>
    </source>
</evidence>
<evidence type="ECO:0000256" key="10">
    <source>
        <dbReference type="ARBA" id="ARBA00023098"/>
    </source>
</evidence>
<dbReference type="InterPro" id="IPR041010">
    <property type="entry name" value="Znf-ACC"/>
</dbReference>
<evidence type="ECO:0000313" key="15">
    <source>
        <dbReference type="EMBL" id="GIQ69859.1"/>
    </source>
</evidence>
<sequence length="293" mass="32197">MGCEIMLKDFFHKKRKYAVIPSEQTKRDIPEGLMSKCPKCGAIQTSKELDKNLKVCPSCGYHMKLNARERIQMIMDEGRLFEYDADMISEDPLEFPGYADKLVQQAEKSGLRDAVVTGEGTIGGFPVVCAVMSFDFFSGSMGSVVGEKITRAVERATQKGYPLIVFSTSGGARMQESILSLMQMAKTSSALARFSDKGGLFISVFTDPTLGGVTASFAMLGDIILAEPGTIVGFAGRIVIEQTIRQKLPDNFQTAEFNLQHGQLDKVVNRKEMRSTLIKLLDLHTVKEGVSRG</sequence>
<dbReference type="GO" id="GO:0003989">
    <property type="term" value="F:acetyl-CoA carboxylase activity"/>
    <property type="evidence" value="ECO:0007669"/>
    <property type="project" value="InterPro"/>
</dbReference>
<keyword evidence="13" id="KW-0963">Cytoplasm</keyword>
<dbReference type="SUPFAM" id="SSF52096">
    <property type="entry name" value="ClpP/crotonase"/>
    <property type="match status" value="1"/>
</dbReference>
<keyword evidence="4 13" id="KW-0479">Metal-binding</keyword>
<dbReference type="InterPro" id="IPR000438">
    <property type="entry name" value="Acetyl_CoA_COase_Trfase_b_su"/>
</dbReference>
<keyword evidence="7 13" id="KW-0276">Fatty acid metabolism</keyword>
<feature type="binding site" evidence="13">
    <location>
        <position position="56"/>
    </location>
    <ligand>
        <name>Zn(2+)</name>
        <dbReference type="ChEBI" id="CHEBI:29105"/>
    </ligand>
</feature>
<accession>A0A8J4M2N0</accession>